<dbReference type="GO" id="GO:0009279">
    <property type="term" value="C:cell outer membrane"/>
    <property type="evidence" value="ECO:0007669"/>
    <property type="project" value="UniProtKB-SubCell"/>
</dbReference>
<dbReference type="InterPro" id="IPR033985">
    <property type="entry name" value="SusD-like_N"/>
</dbReference>
<evidence type="ECO:0000313" key="9">
    <source>
        <dbReference type="Proteomes" id="UP000316437"/>
    </source>
</evidence>
<comment type="similarity">
    <text evidence="2">Belongs to the SusD family.</text>
</comment>
<dbReference type="RefSeq" id="WP_226798638.1">
    <property type="nucleotide sequence ID" value="NZ_VFPD01000001.1"/>
</dbReference>
<dbReference type="Pfam" id="PF14322">
    <property type="entry name" value="SusD-like_3"/>
    <property type="match status" value="1"/>
</dbReference>
<dbReference type="AlphaFoldDB" id="A0A543EJH6"/>
<dbReference type="Proteomes" id="UP000316437">
    <property type="component" value="Unassembled WGS sequence"/>
</dbReference>
<dbReference type="Gene3D" id="1.25.40.390">
    <property type="match status" value="1"/>
</dbReference>
<keyword evidence="3" id="KW-0732">Signal</keyword>
<evidence type="ECO:0000259" key="6">
    <source>
        <dbReference type="Pfam" id="PF07980"/>
    </source>
</evidence>
<comment type="caution">
    <text evidence="8">The sequence shown here is derived from an EMBL/GenBank/DDBJ whole genome shotgun (WGS) entry which is preliminary data.</text>
</comment>
<name>A0A543EJH6_9FLAO</name>
<accession>A0A543EJH6</accession>
<evidence type="ECO:0000256" key="4">
    <source>
        <dbReference type="ARBA" id="ARBA00023136"/>
    </source>
</evidence>
<evidence type="ECO:0000256" key="3">
    <source>
        <dbReference type="ARBA" id="ARBA00022729"/>
    </source>
</evidence>
<dbReference type="InterPro" id="IPR012944">
    <property type="entry name" value="SusD_RagB_dom"/>
</dbReference>
<organism evidence="8 9">
    <name type="scientific">Chryseobacterium aquifrigidense</name>
    <dbReference type="NCBI Taxonomy" id="558021"/>
    <lineage>
        <taxon>Bacteria</taxon>
        <taxon>Pseudomonadati</taxon>
        <taxon>Bacteroidota</taxon>
        <taxon>Flavobacteriia</taxon>
        <taxon>Flavobacteriales</taxon>
        <taxon>Weeksellaceae</taxon>
        <taxon>Chryseobacterium group</taxon>
        <taxon>Chryseobacterium</taxon>
    </lineage>
</organism>
<feature type="domain" description="RagB/SusD" evidence="6">
    <location>
        <begin position="300"/>
        <end position="459"/>
    </location>
</feature>
<comment type="subcellular location">
    <subcellularLocation>
        <location evidence="1">Cell outer membrane</location>
    </subcellularLocation>
</comment>
<reference evidence="8 9" key="1">
    <citation type="submission" date="2019-06" db="EMBL/GenBank/DDBJ databases">
        <title>Sorghum-associated microbial communities from plants grown in Nebraska, USA.</title>
        <authorList>
            <person name="Schachtman D."/>
        </authorList>
    </citation>
    <scope>NUCLEOTIDE SEQUENCE [LARGE SCALE GENOMIC DNA]</scope>
    <source>
        <strain evidence="8 9">110</strain>
    </source>
</reference>
<dbReference type="SUPFAM" id="SSF48452">
    <property type="entry name" value="TPR-like"/>
    <property type="match status" value="1"/>
</dbReference>
<evidence type="ECO:0000256" key="2">
    <source>
        <dbReference type="ARBA" id="ARBA00006275"/>
    </source>
</evidence>
<proteinExistence type="inferred from homology"/>
<dbReference type="EMBL" id="VFPD01000001">
    <property type="protein sequence ID" value="TQM21741.1"/>
    <property type="molecule type" value="Genomic_DNA"/>
</dbReference>
<keyword evidence="9" id="KW-1185">Reference proteome</keyword>
<sequence>MKYNIVKIIGAGMLFLILIPGCEKMVEIDPPTDQISTAAVFEDTHTADAALANLMAEVRDNSMFSGGSNGLSAFLSSYTDELDAYFVSTTNAAQDIYHNQQLAGNVSVELIWRNAYKEIYMTNSIIEGLEGASAIPLKDRQRITGTALLIRSMIYFNLQRLFGDIPYTETTDFKINKSLQRMAENEVLNHLENDLQKSVEMLADEYQNAERLYPNRKVAQLVLAEVYLSRKKWIEAEQMGKEVVNSPIYIFEEDVEKVFFKTGKHILWQMKPQNENDGTAEALLYYFTNAAPFSYALSADLMTSFSDTDLRKQYWTLPVSFNGQTWYRPYKYKSLDPNTTEYSIVFRLEEGYCIVAEAMARQGKIAAAAVYLNHIRQRAGLAAVATGLTQDMFLNELLEEKRREFFTEKGQRFFDLKRMDKLDQLIPVKPNWKSYHRVWPIPLNELLLNPNLNPQNEGY</sequence>
<keyword evidence="5" id="KW-0998">Cell outer membrane</keyword>
<evidence type="ECO:0000256" key="1">
    <source>
        <dbReference type="ARBA" id="ARBA00004442"/>
    </source>
</evidence>
<gene>
    <name evidence="8" type="ORF">FB551_1435</name>
</gene>
<evidence type="ECO:0000313" key="8">
    <source>
        <dbReference type="EMBL" id="TQM21741.1"/>
    </source>
</evidence>
<dbReference type="InterPro" id="IPR011990">
    <property type="entry name" value="TPR-like_helical_dom_sf"/>
</dbReference>
<keyword evidence="4" id="KW-0472">Membrane</keyword>
<evidence type="ECO:0000256" key="5">
    <source>
        <dbReference type="ARBA" id="ARBA00023237"/>
    </source>
</evidence>
<feature type="domain" description="SusD-like N-terminal" evidence="7">
    <location>
        <begin position="69"/>
        <end position="228"/>
    </location>
</feature>
<dbReference type="Pfam" id="PF07980">
    <property type="entry name" value="SusD_RagB"/>
    <property type="match status" value="1"/>
</dbReference>
<protein>
    <submittedName>
        <fullName evidence="8">SusD-like starch-binding protein associating with outer membrane</fullName>
    </submittedName>
</protein>
<evidence type="ECO:0000259" key="7">
    <source>
        <dbReference type="Pfam" id="PF14322"/>
    </source>
</evidence>